<dbReference type="Gene3D" id="2.60.40.420">
    <property type="entry name" value="Cupredoxins - blue copper proteins"/>
    <property type="match status" value="1"/>
</dbReference>
<evidence type="ECO:0000313" key="4">
    <source>
        <dbReference type="Proteomes" id="UP001162780"/>
    </source>
</evidence>
<keyword evidence="2" id="KW-0732">Signal</keyword>
<reference evidence="3" key="1">
    <citation type="submission" date="2022-11" db="EMBL/GenBank/DDBJ databases">
        <title>Methylomonas rapida sp. nov., Carotenoid-Producing Obligate Methanotrophs with High Growth Characteristics and Biotechnological Potential.</title>
        <authorList>
            <person name="Tikhonova E.N."/>
            <person name="Suleimanov R.Z."/>
            <person name="Miroshnikov K."/>
            <person name="Oshkin I.Y."/>
            <person name="Belova S.E."/>
            <person name="Danilova O.V."/>
            <person name="Ashikhmin A."/>
            <person name="Konopkin A."/>
            <person name="But S.Y."/>
            <person name="Khmelenina V.N."/>
            <person name="Kuznetsov N."/>
            <person name="Pimenov N.V."/>
            <person name="Dedysh S.N."/>
        </authorList>
    </citation>
    <scope>NUCLEOTIDE SEQUENCE</scope>
    <source>
        <strain evidence="3">MP1</strain>
    </source>
</reference>
<keyword evidence="1" id="KW-0812">Transmembrane</keyword>
<dbReference type="InterPro" id="IPR008972">
    <property type="entry name" value="Cupredoxin"/>
</dbReference>
<proteinExistence type="predicted"/>
<accession>A0ABY7GJ64</accession>
<evidence type="ECO:0000313" key="3">
    <source>
        <dbReference type="EMBL" id="WAR44841.1"/>
    </source>
</evidence>
<feature type="signal peptide" evidence="2">
    <location>
        <begin position="1"/>
        <end position="21"/>
    </location>
</feature>
<organism evidence="3 4">
    <name type="scientific">Methylomonas rapida</name>
    <dbReference type="NCBI Taxonomy" id="2963939"/>
    <lineage>
        <taxon>Bacteria</taxon>
        <taxon>Pseudomonadati</taxon>
        <taxon>Pseudomonadota</taxon>
        <taxon>Gammaproteobacteria</taxon>
        <taxon>Methylococcales</taxon>
        <taxon>Methylococcaceae</taxon>
        <taxon>Methylomonas</taxon>
    </lineage>
</organism>
<keyword evidence="1" id="KW-1133">Transmembrane helix</keyword>
<dbReference type="SUPFAM" id="SSF49503">
    <property type="entry name" value="Cupredoxins"/>
    <property type="match status" value="1"/>
</dbReference>
<gene>
    <name evidence="3" type="ORF">NM686_021280</name>
</gene>
<sequence>MVKTVSIAALVCALSVSNVFAKEFQEHKNMMDHGDGHLMDMDGGMVMGQNTDTLPGGCDKIAATKEITVRAGHKYSEKFPGTMWAFDQQEFQFEPCTKLTVHFINEDEIRHQWMMHGLPKYLYPKGMFHLEVSGPGSVSGTLILPPGDKTYLVHCDIAQHMEKGMKAQLKVGKGGEDLPSIPGVTASIFPDDYSGKPFNAQEFAAQEAAGIAASAAAAAAASAAPASREADNGAAAAADDSFISGVGVVGLALGILIGPLLAKRFKGMSAGEVVATVFEWISHAVGYGIELIGKVIKLFTGKKAIPLPDK</sequence>
<dbReference type="EMBL" id="CP113517">
    <property type="protein sequence ID" value="WAR44841.1"/>
    <property type="molecule type" value="Genomic_DNA"/>
</dbReference>
<dbReference type="RefSeq" id="WP_269022069.1">
    <property type="nucleotide sequence ID" value="NZ_CP113517.1"/>
</dbReference>
<name>A0ABY7GJ64_9GAMM</name>
<keyword evidence="1" id="KW-0472">Membrane</keyword>
<evidence type="ECO:0000256" key="1">
    <source>
        <dbReference type="SAM" id="Phobius"/>
    </source>
</evidence>
<feature type="chain" id="PRO_5046565753" evidence="2">
    <location>
        <begin position="22"/>
        <end position="310"/>
    </location>
</feature>
<evidence type="ECO:0000256" key="2">
    <source>
        <dbReference type="SAM" id="SignalP"/>
    </source>
</evidence>
<protein>
    <submittedName>
        <fullName evidence="3">Copper oxidase</fullName>
    </submittedName>
</protein>
<dbReference type="Proteomes" id="UP001162780">
    <property type="component" value="Chromosome"/>
</dbReference>
<keyword evidence="4" id="KW-1185">Reference proteome</keyword>
<feature type="transmembrane region" description="Helical" evidence="1">
    <location>
        <begin position="242"/>
        <end position="262"/>
    </location>
</feature>